<evidence type="ECO:0000313" key="8">
    <source>
        <dbReference type="Proteomes" id="UP000695022"/>
    </source>
</evidence>
<keyword evidence="8" id="KW-1185">Reference proteome</keyword>
<accession>A0ABM1DNY2</accession>
<feature type="transmembrane region" description="Helical" evidence="6">
    <location>
        <begin position="72"/>
        <end position="96"/>
    </location>
</feature>
<feature type="domain" description="G-protein coupled receptors family 1 profile" evidence="7">
    <location>
        <begin position="52"/>
        <end position="321"/>
    </location>
</feature>
<evidence type="ECO:0000256" key="4">
    <source>
        <dbReference type="ARBA" id="ARBA00023136"/>
    </source>
</evidence>
<keyword evidence="4 6" id="KW-0472">Membrane</keyword>
<organism evidence="8 9">
    <name type="scientific">Priapulus caudatus</name>
    <name type="common">Priapulid worm</name>
    <dbReference type="NCBI Taxonomy" id="37621"/>
    <lineage>
        <taxon>Eukaryota</taxon>
        <taxon>Metazoa</taxon>
        <taxon>Ecdysozoa</taxon>
        <taxon>Scalidophora</taxon>
        <taxon>Priapulida</taxon>
        <taxon>Priapulimorpha</taxon>
        <taxon>Priapulimorphida</taxon>
        <taxon>Priapulidae</taxon>
        <taxon>Priapulus</taxon>
    </lineage>
</organism>
<dbReference type="InterPro" id="IPR017452">
    <property type="entry name" value="GPCR_Rhodpsn_7TM"/>
</dbReference>
<dbReference type="PANTHER" id="PTHR46641:SF2">
    <property type="entry name" value="FMRFAMIDE RECEPTOR"/>
    <property type="match status" value="1"/>
</dbReference>
<dbReference type="CDD" id="cd14978">
    <property type="entry name" value="7tmA_FMRFamide_R-like"/>
    <property type="match status" value="1"/>
</dbReference>
<dbReference type="InterPro" id="IPR052954">
    <property type="entry name" value="GPCR-Ligand_Int"/>
</dbReference>
<gene>
    <name evidence="9" type="primary">LOC106804819</name>
</gene>
<feature type="transmembrane region" description="Helical" evidence="6">
    <location>
        <begin position="41"/>
        <end position="60"/>
    </location>
</feature>
<dbReference type="GeneID" id="106804819"/>
<proteinExistence type="predicted"/>
<evidence type="ECO:0000256" key="5">
    <source>
        <dbReference type="SAM" id="MobiDB-lite"/>
    </source>
</evidence>
<feature type="transmembrane region" description="Helical" evidence="6">
    <location>
        <begin position="216"/>
        <end position="246"/>
    </location>
</feature>
<evidence type="ECO:0000313" key="9">
    <source>
        <dbReference type="RefSeq" id="XP_014661653.1"/>
    </source>
</evidence>
<comment type="subcellular location">
    <subcellularLocation>
        <location evidence="1">Membrane</location>
    </subcellularLocation>
</comment>
<dbReference type="SUPFAM" id="SSF81321">
    <property type="entry name" value="Family A G protein-coupled receptor-like"/>
    <property type="match status" value="1"/>
</dbReference>
<dbReference type="Gene3D" id="1.20.1070.10">
    <property type="entry name" value="Rhodopsin 7-helix transmembrane proteins"/>
    <property type="match status" value="1"/>
</dbReference>
<keyword evidence="3 6" id="KW-1133">Transmembrane helix</keyword>
<evidence type="ECO:0000256" key="1">
    <source>
        <dbReference type="ARBA" id="ARBA00004370"/>
    </source>
</evidence>
<evidence type="ECO:0000256" key="6">
    <source>
        <dbReference type="SAM" id="Phobius"/>
    </source>
</evidence>
<dbReference type="InterPro" id="IPR000276">
    <property type="entry name" value="GPCR_Rhodpsn"/>
</dbReference>
<evidence type="ECO:0000259" key="7">
    <source>
        <dbReference type="PROSITE" id="PS50262"/>
    </source>
</evidence>
<dbReference type="PROSITE" id="PS50262">
    <property type="entry name" value="G_PROTEIN_RECEP_F1_2"/>
    <property type="match status" value="1"/>
</dbReference>
<evidence type="ECO:0000256" key="2">
    <source>
        <dbReference type="ARBA" id="ARBA00022692"/>
    </source>
</evidence>
<dbReference type="Proteomes" id="UP000695022">
    <property type="component" value="Unplaced"/>
</dbReference>
<dbReference type="Pfam" id="PF00001">
    <property type="entry name" value="7tm_1"/>
    <property type="match status" value="1"/>
</dbReference>
<dbReference type="RefSeq" id="XP_014661653.1">
    <property type="nucleotide sequence ID" value="XM_014806167.1"/>
</dbReference>
<evidence type="ECO:0000256" key="3">
    <source>
        <dbReference type="ARBA" id="ARBA00022989"/>
    </source>
</evidence>
<feature type="transmembrane region" description="Helical" evidence="6">
    <location>
        <begin position="267"/>
        <end position="290"/>
    </location>
</feature>
<feature type="region of interest" description="Disordered" evidence="5">
    <location>
        <begin position="404"/>
        <end position="427"/>
    </location>
</feature>
<dbReference type="PRINTS" id="PR00237">
    <property type="entry name" value="GPCRRHODOPSN"/>
</dbReference>
<sequence length="454" mass="51049">MAAAPWYAGANSTYGNGSFSDDEREAIIHETRIGFIISGQLLPIIGVMGVVGNCMSLAILCRREMRSSINLYLSALSVYDTLLIITAILCFAFPAMHMYDQLHAQTNVLAGYVAVYPFMIRYMYPIALFAQTGSVWLTVSVSVERYIAVCHPLKARSMCTMSRAKTVISMVSGLSLAYNMPRFWETDTEEWTDPVTNVTVVEHCKSELRKNENYYVIYYVLMYLPIMNVVPFLALAIFNVLILHAVRKARSERIQMSRRQEKDMNTAMMLICIVAIFFVCNTMAVVINILELARLLYVSALMVHFSNLLVTFNSSINFIIYCIFGKKFKLLFLKIFCQRQPEALAFSRAFSMKSMYGTSFYEHSASGSSVYRSSCRSQRTIPGSLESLASGRSPRLSNGLARGYRHANSRTPNQCNNGVAPARGRRNCPKSSDSLYIIVSEVTSLTDPKDSVRL</sequence>
<name>A0ABM1DNY2_PRICU</name>
<feature type="transmembrane region" description="Helical" evidence="6">
    <location>
        <begin position="296"/>
        <end position="324"/>
    </location>
</feature>
<keyword evidence="2 6" id="KW-0812">Transmembrane</keyword>
<dbReference type="PANTHER" id="PTHR46641">
    <property type="entry name" value="FMRFAMIDE RECEPTOR-RELATED"/>
    <property type="match status" value="1"/>
</dbReference>
<reference evidence="9" key="1">
    <citation type="submission" date="2025-08" db="UniProtKB">
        <authorList>
            <consortium name="RefSeq"/>
        </authorList>
    </citation>
    <scope>IDENTIFICATION</scope>
</reference>
<protein>
    <submittedName>
        <fullName evidence="9">FMRFamide receptor-like</fullName>
    </submittedName>
</protein>